<keyword evidence="10 13" id="KW-0675">Receptor</keyword>
<dbReference type="PRINTS" id="PR00245">
    <property type="entry name" value="OLFACTORYR"/>
</dbReference>
<evidence type="ECO:0000256" key="14">
    <source>
        <dbReference type="RuleBase" id="RU363047"/>
    </source>
</evidence>
<dbReference type="Gene3D" id="1.20.1070.10">
    <property type="entry name" value="Rhodopsin 7-helix transmembrane proteins"/>
    <property type="match status" value="1"/>
</dbReference>
<reference evidence="17" key="1">
    <citation type="submission" date="2025-08" db="UniProtKB">
        <authorList>
            <consortium name="RefSeq"/>
        </authorList>
    </citation>
    <scope>IDENTIFICATION</scope>
    <source>
        <tissue evidence="17">Blood</tissue>
    </source>
</reference>
<evidence type="ECO:0000256" key="13">
    <source>
        <dbReference type="RuleBase" id="RU000688"/>
    </source>
</evidence>
<keyword evidence="11" id="KW-0325">Glycoprotein</keyword>
<protein>
    <recommendedName>
        <fullName evidence="14">Olfactory receptor</fullName>
    </recommendedName>
</protein>
<dbReference type="PRINTS" id="PR00237">
    <property type="entry name" value="GPCRRHODOPSN"/>
</dbReference>
<feature type="transmembrane region" description="Helical" evidence="14">
    <location>
        <begin position="241"/>
        <end position="261"/>
    </location>
</feature>
<dbReference type="InterPro" id="IPR050939">
    <property type="entry name" value="Olfactory_GPCR1"/>
</dbReference>
<sequence>MQWNNHTSITSFILLGFQNLHQLQILLFLLFLAMYIVTIIGNVLIVILVVIDQRLHTPMYFFLANLSFLEAFYSSVITPKMLANCAAENRTISFSECIAQLFLYVSLGTTECFLLAIMAFDRYLAICKPLFYNIIMNFKLCLQLATLSWFSGFCLSAVSVGGVSRLYFCGPNEMDQFVCDMEELIKLSCKKSKLTEMTVFLSSVIVTLSPFLFIIISYVYIISAVFSIASSVGRQKAFSTCVSHITVVSLYYGTIIILYVIPKRGQTPEFHKGLSVIYTVVTPMLNPIVYSLRNKDVKEAFKKLVALNFSIV</sequence>
<organism evidence="16 17">
    <name type="scientific">Pantherophis guttatus</name>
    <name type="common">Corn snake</name>
    <name type="synonym">Elaphe guttata</name>
    <dbReference type="NCBI Taxonomy" id="94885"/>
    <lineage>
        <taxon>Eukaryota</taxon>
        <taxon>Metazoa</taxon>
        <taxon>Chordata</taxon>
        <taxon>Craniata</taxon>
        <taxon>Vertebrata</taxon>
        <taxon>Euteleostomi</taxon>
        <taxon>Lepidosauria</taxon>
        <taxon>Squamata</taxon>
        <taxon>Bifurcata</taxon>
        <taxon>Unidentata</taxon>
        <taxon>Episquamata</taxon>
        <taxon>Toxicofera</taxon>
        <taxon>Serpentes</taxon>
        <taxon>Colubroidea</taxon>
        <taxon>Colubridae</taxon>
        <taxon>Colubrinae</taxon>
        <taxon>Pantherophis</taxon>
    </lineage>
</organism>
<comment type="subcellular location">
    <subcellularLocation>
        <location evidence="1 14">Cell membrane</location>
        <topology evidence="1 14">Multi-pass membrane protein</topology>
    </subcellularLocation>
</comment>
<dbReference type="SMART" id="SM01381">
    <property type="entry name" value="7TM_GPCR_Srsx"/>
    <property type="match status" value="1"/>
</dbReference>
<dbReference type="GO" id="GO:0004930">
    <property type="term" value="F:G protein-coupled receptor activity"/>
    <property type="evidence" value="ECO:0007669"/>
    <property type="project" value="UniProtKB-KW"/>
</dbReference>
<dbReference type="PANTHER" id="PTHR24242:SF359">
    <property type="entry name" value="ODORANT RECEPTOR-RELATED"/>
    <property type="match status" value="1"/>
</dbReference>
<evidence type="ECO:0000256" key="6">
    <source>
        <dbReference type="ARBA" id="ARBA00022989"/>
    </source>
</evidence>
<evidence type="ECO:0000256" key="1">
    <source>
        <dbReference type="ARBA" id="ARBA00004651"/>
    </source>
</evidence>
<evidence type="ECO:0000313" key="17">
    <source>
        <dbReference type="RefSeq" id="XP_034278896.1"/>
    </source>
</evidence>
<feature type="transmembrane region" description="Helical" evidence="14">
    <location>
        <begin position="200"/>
        <end position="229"/>
    </location>
</feature>
<accession>A0A6P9CID0</accession>
<evidence type="ECO:0000256" key="10">
    <source>
        <dbReference type="ARBA" id="ARBA00023170"/>
    </source>
</evidence>
<dbReference type="InterPro" id="IPR000276">
    <property type="entry name" value="GPCR_Rhodpsn"/>
</dbReference>
<proteinExistence type="inferred from homology"/>
<name>A0A6P9CID0_PANGU</name>
<dbReference type="OMA" id="LTEMTVF"/>
<feature type="domain" description="G-protein coupled receptors family 1 profile" evidence="15">
    <location>
        <begin position="41"/>
        <end position="290"/>
    </location>
</feature>
<comment type="similarity">
    <text evidence="13">Belongs to the G-protein coupled receptor 1 family.</text>
</comment>
<evidence type="ECO:0000256" key="5">
    <source>
        <dbReference type="ARBA" id="ARBA00022725"/>
    </source>
</evidence>
<evidence type="ECO:0000256" key="12">
    <source>
        <dbReference type="ARBA" id="ARBA00023224"/>
    </source>
</evidence>
<keyword evidence="3 14" id="KW-0716">Sensory transduction</keyword>
<dbReference type="RefSeq" id="XP_034278896.1">
    <property type="nucleotide sequence ID" value="XM_034423005.1"/>
</dbReference>
<feature type="transmembrane region" description="Helical" evidence="14">
    <location>
        <begin position="273"/>
        <end position="292"/>
    </location>
</feature>
<dbReference type="Proteomes" id="UP001652622">
    <property type="component" value="Unplaced"/>
</dbReference>
<evidence type="ECO:0000256" key="11">
    <source>
        <dbReference type="ARBA" id="ARBA00023180"/>
    </source>
</evidence>
<dbReference type="InterPro" id="IPR017452">
    <property type="entry name" value="GPCR_Rhodpsn_7TM"/>
</dbReference>
<keyword evidence="8 14" id="KW-0472">Membrane</keyword>
<gene>
    <name evidence="17" type="primary">LOC117668955</name>
</gene>
<keyword evidence="4 13" id="KW-0812">Transmembrane</keyword>
<keyword evidence="12 13" id="KW-0807">Transducer</keyword>
<feature type="transmembrane region" description="Helical" evidence="14">
    <location>
        <begin position="98"/>
        <end position="120"/>
    </location>
</feature>
<evidence type="ECO:0000256" key="8">
    <source>
        <dbReference type="ARBA" id="ARBA00023136"/>
    </source>
</evidence>
<keyword evidence="2 14" id="KW-1003">Cell membrane</keyword>
<dbReference type="KEGG" id="pgut:117668955"/>
<dbReference type="Pfam" id="PF13853">
    <property type="entry name" value="7tm_4"/>
    <property type="match status" value="1"/>
</dbReference>
<keyword evidence="5 14" id="KW-0552">Olfaction</keyword>
<dbReference type="FunFam" id="1.20.1070.10:FF:000001">
    <property type="entry name" value="Olfactory receptor"/>
    <property type="match status" value="1"/>
</dbReference>
<keyword evidence="16" id="KW-1185">Reference proteome</keyword>
<dbReference type="InterPro" id="IPR000725">
    <property type="entry name" value="Olfact_rcpt"/>
</dbReference>
<evidence type="ECO:0000259" key="15">
    <source>
        <dbReference type="PROSITE" id="PS50262"/>
    </source>
</evidence>
<dbReference type="GeneID" id="117668955"/>
<dbReference type="PROSITE" id="PS50262">
    <property type="entry name" value="G_PROTEIN_RECEP_F1_2"/>
    <property type="match status" value="1"/>
</dbReference>
<dbReference type="SUPFAM" id="SSF81321">
    <property type="entry name" value="Family A G protein-coupled receptor-like"/>
    <property type="match status" value="1"/>
</dbReference>
<evidence type="ECO:0000313" key="16">
    <source>
        <dbReference type="Proteomes" id="UP001652622"/>
    </source>
</evidence>
<keyword evidence="6 14" id="KW-1133">Transmembrane helix</keyword>
<dbReference type="AlphaFoldDB" id="A0A6P9CID0"/>
<dbReference type="PANTHER" id="PTHR24242">
    <property type="entry name" value="G-PROTEIN COUPLED RECEPTOR"/>
    <property type="match status" value="1"/>
</dbReference>
<evidence type="ECO:0000256" key="4">
    <source>
        <dbReference type="ARBA" id="ARBA00022692"/>
    </source>
</evidence>
<dbReference type="PROSITE" id="PS00237">
    <property type="entry name" value="G_PROTEIN_RECEP_F1_1"/>
    <property type="match status" value="1"/>
</dbReference>
<dbReference type="InParanoid" id="A0A6P9CID0"/>
<evidence type="ECO:0000256" key="3">
    <source>
        <dbReference type="ARBA" id="ARBA00022606"/>
    </source>
</evidence>
<feature type="transmembrane region" description="Helical" evidence="14">
    <location>
        <begin position="140"/>
        <end position="168"/>
    </location>
</feature>
<feature type="transmembrane region" description="Helical" evidence="14">
    <location>
        <begin position="25"/>
        <end position="51"/>
    </location>
</feature>
<keyword evidence="9" id="KW-1015">Disulfide bond</keyword>
<keyword evidence="7 13" id="KW-0297">G-protein coupled receptor</keyword>
<feature type="transmembrane region" description="Helical" evidence="14">
    <location>
        <begin position="58"/>
        <end position="78"/>
    </location>
</feature>
<evidence type="ECO:0000256" key="2">
    <source>
        <dbReference type="ARBA" id="ARBA00022475"/>
    </source>
</evidence>
<evidence type="ECO:0000256" key="7">
    <source>
        <dbReference type="ARBA" id="ARBA00023040"/>
    </source>
</evidence>
<dbReference type="GO" id="GO:0004984">
    <property type="term" value="F:olfactory receptor activity"/>
    <property type="evidence" value="ECO:0007669"/>
    <property type="project" value="InterPro"/>
</dbReference>
<dbReference type="GO" id="GO:0005886">
    <property type="term" value="C:plasma membrane"/>
    <property type="evidence" value="ECO:0007669"/>
    <property type="project" value="UniProtKB-SubCell"/>
</dbReference>
<evidence type="ECO:0000256" key="9">
    <source>
        <dbReference type="ARBA" id="ARBA00023157"/>
    </source>
</evidence>